<evidence type="ECO:0000259" key="2">
    <source>
        <dbReference type="SMART" id="SM00329"/>
    </source>
</evidence>
<feature type="chain" id="PRO_5033231511" evidence="1">
    <location>
        <begin position="20"/>
        <end position="624"/>
    </location>
</feature>
<organism evidence="4 6">
    <name type="scientific">Dracunculus medinensis</name>
    <name type="common">Guinea worm</name>
    <dbReference type="NCBI Taxonomy" id="318479"/>
    <lineage>
        <taxon>Eukaryota</taxon>
        <taxon>Metazoa</taxon>
        <taxon>Ecdysozoa</taxon>
        <taxon>Nematoda</taxon>
        <taxon>Chromadorea</taxon>
        <taxon>Rhabditida</taxon>
        <taxon>Spirurina</taxon>
        <taxon>Dracunculoidea</taxon>
        <taxon>Dracunculidae</taxon>
        <taxon>Dracunculus</taxon>
    </lineage>
</organism>
<protein>
    <submittedName>
        <fullName evidence="6">BPI2 domain-containing protein</fullName>
    </submittedName>
</protein>
<dbReference type="WBParaSite" id="DME_0000767501-mRNA-1">
    <property type="protein sequence ID" value="DME_0000767501-mRNA-1"/>
    <property type="gene ID" value="DME_0000767501"/>
</dbReference>
<dbReference type="PANTHER" id="PTHR10504">
    <property type="entry name" value="BACTERICIDAL PERMEABILITY-INCREASING BPI PROTEIN-RELATED"/>
    <property type="match status" value="1"/>
</dbReference>
<dbReference type="Proteomes" id="UP000274756">
    <property type="component" value="Unassembled WGS sequence"/>
</dbReference>
<dbReference type="Gene3D" id="3.15.10.10">
    <property type="entry name" value="Bactericidal permeability-increasing protein, domain 1"/>
    <property type="match status" value="1"/>
</dbReference>
<dbReference type="OrthoDB" id="5776980at2759"/>
<evidence type="ECO:0000313" key="4">
    <source>
        <dbReference type="Proteomes" id="UP000038040"/>
    </source>
</evidence>
<feature type="domain" description="Lipid-binding serum glycoprotein C-terminal" evidence="2">
    <location>
        <begin position="409"/>
        <end position="606"/>
    </location>
</feature>
<sequence length="624" mass="69882">MIPLSLFLFLVLIPSWLIATQLIDQSGSQAEEVLGESVGLGAGNANPLSTLETLSVRSHQPLKGFGDKADLKPPYNGEQIPAGIYFRISQKGIDYITELAAKALPELLEKAVIPTVEQPQIKISKLTIENFKLVIDDLRQRLLILGVGANVYLPLVTVTAIYDASTFFSTYTGKFKAEIENLTINMEVHISRNEDAKLNIIKAKMNLYKYRSLIEQSVINVLGNEICQIPIKVTHFFEQQKRHILMTTASPQPTTPTPTHLLVYGAKFEESFPTYHTTVEEHGDDDIDEDNPFYNEAEENFSSMMSFEEEEDLAAKFAADLCAEDRLDMGNDVLMSGEQIHLEKRKRSINDVQRLNPLLKEGQWAPDLTLMYPPKFTNEDVVFGLDGGIIFFGQKATNISRPHMLNVSALGDQMFGLLVSEYVPNTFFSHVYNNRLGIIQETFKANNLPKFARLLAKMVCSNCQLQLIANLTSRPELRVDRAGVQLDIEGEIGIIFVAKSKTRTLVNAYTKLDITIRPYLKHSRIYGEVALTGVDIKIKGMGVSGVFSKSIKKALNAVVPRKLWPKIKKRLRFALSQRGIKLPVMCGVELERPSLSYIDHAIVIDTDFSPSNKACAIISFVYMT</sequence>
<reference evidence="6" key="1">
    <citation type="submission" date="2017-02" db="UniProtKB">
        <authorList>
            <consortium name="WormBaseParasite"/>
        </authorList>
    </citation>
    <scope>IDENTIFICATION</scope>
</reference>
<proteinExistence type="predicted"/>
<dbReference type="Pfam" id="PF02886">
    <property type="entry name" value="LBP_BPI_CETP_C"/>
    <property type="match status" value="1"/>
</dbReference>
<dbReference type="SMART" id="SM00329">
    <property type="entry name" value="BPI2"/>
    <property type="match status" value="1"/>
</dbReference>
<gene>
    <name evidence="3" type="ORF">DME_LOCUS10109</name>
</gene>
<evidence type="ECO:0000313" key="5">
    <source>
        <dbReference type="Proteomes" id="UP000274756"/>
    </source>
</evidence>
<evidence type="ECO:0000313" key="6">
    <source>
        <dbReference type="WBParaSite" id="DME_0000767501-mRNA-1"/>
    </source>
</evidence>
<dbReference type="AlphaFoldDB" id="A0A0N4UJ59"/>
<dbReference type="Gene3D" id="3.15.20.10">
    <property type="entry name" value="Bactericidal permeability-increasing protein, domain 2"/>
    <property type="match status" value="1"/>
</dbReference>
<dbReference type="GO" id="GO:0005615">
    <property type="term" value="C:extracellular space"/>
    <property type="evidence" value="ECO:0007669"/>
    <property type="project" value="TreeGrafter"/>
</dbReference>
<keyword evidence="5" id="KW-1185">Reference proteome</keyword>
<dbReference type="PANTHER" id="PTHR10504:SF136">
    <property type="entry name" value="NOSE RESISTANT TO FLUOXETINE PROTEIN 5"/>
    <property type="match status" value="1"/>
</dbReference>
<feature type="signal peptide" evidence="1">
    <location>
        <begin position="1"/>
        <end position="19"/>
    </location>
</feature>
<name>A0A0N4UJ59_DRAME</name>
<accession>A0A0N4UJ59</accession>
<dbReference type="GO" id="GO:0008289">
    <property type="term" value="F:lipid binding"/>
    <property type="evidence" value="ECO:0007669"/>
    <property type="project" value="InterPro"/>
</dbReference>
<dbReference type="EMBL" id="UYYG01001202">
    <property type="protein sequence ID" value="VDN60136.1"/>
    <property type="molecule type" value="Genomic_DNA"/>
</dbReference>
<dbReference type="InterPro" id="IPR017943">
    <property type="entry name" value="Bactericidal_perm-incr_a/b_dom"/>
</dbReference>
<dbReference type="STRING" id="318479.A0A0N4UJ59"/>
<evidence type="ECO:0000313" key="3">
    <source>
        <dbReference type="EMBL" id="VDN60136.1"/>
    </source>
</evidence>
<evidence type="ECO:0000256" key="1">
    <source>
        <dbReference type="SAM" id="SignalP"/>
    </source>
</evidence>
<keyword evidence="1" id="KW-0732">Signal</keyword>
<dbReference type="SUPFAM" id="SSF55394">
    <property type="entry name" value="Bactericidal permeability-increasing protein, BPI"/>
    <property type="match status" value="2"/>
</dbReference>
<reference evidence="3 5" key="2">
    <citation type="submission" date="2018-11" db="EMBL/GenBank/DDBJ databases">
        <authorList>
            <consortium name="Pathogen Informatics"/>
        </authorList>
    </citation>
    <scope>NUCLEOTIDE SEQUENCE [LARGE SCALE GENOMIC DNA]</scope>
</reference>
<dbReference type="InterPro" id="IPR032942">
    <property type="entry name" value="BPI/LBP/Plunc"/>
</dbReference>
<dbReference type="InterPro" id="IPR001124">
    <property type="entry name" value="Lipid-bd_serum_glycop_C"/>
</dbReference>
<dbReference type="Proteomes" id="UP000038040">
    <property type="component" value="Unplaced"/>
</dbReference>